<proteinExistence type="predicted"/>
<evidence type="ECO:0000256" key="1">
    <source>
        <dbReference type="SAM" id="SignalP"/>
    </source>
</evidence>
<keyword evidence="3" id="KW-1185">Reference proteome</keyword>
<evidence type="ECO:0000313" key="3">
    <source>
        <dbReference type="Proteomes" id="UP000192917"/>
    </source>
</evidence>
<name>A0A1Y6CM64_9PROT</name>
<organism evidence="2 3">
    <name type="scientific">Tistlia consotensis USBA 355</name>
    <dbReference type="NCBI Taxonomy" id="560819"/>
    <lineage>
        <taxon>Bacteria</taxon>
        <taxon>Pseudomonadati</taxon>
        <taxon>Pseudomonadota</taxon>
        <taxon>Alphaproteobacteria</taxon>
        <taxon>Rhodospirillales</taxon>
        <taxon>Rhodovibrionaceae</taxon>
        <taxon>Tistlia</taxon>
    </lineage>
</organism>
<evidence type="ECO:0008006" key="4">
    <source>
        <dbReference type="Google" id="ProtNLM"/>
    </source>
</evidence>
<accession>A0A1Y6CM64</accession>
<dbReference type="STRING" id="560819.SAMN05428998_13528"/>
<gene>
    <name evidence="2" type="ORF">SAMN05428998_13528</name>
</gene>
<sequence length="113" mass="11767">MKRAIIATTAALLCATLPGAAPRAASDAGLDWLARKCRLYADAWAHVRESLGPDDLGAGFVSSNDAFIAQGCRKRVAVCPRSRLELQVADVLTLAMANAGATGSFLPFSCASD</sequence>
<protein>
    <recommendedName>
        <fullName evidence="4">HdeA/HdeB family protein</fullName>
    </recommendedName>
</protein>
<feature type="signal peptide" evidence="1">
    <location>
        <begin position="1"/>
        <end position="20"/>
    </location>
</feature>
<feature type="chain" id="PRO_5011000833" description="HdeA/HdeB family protein" evidence="1">
    <location>
        <begin position="21"/>
        <end position="113"/>
    </location>
</feature>
<evidence type="ECO:0000313" key="2">
    <source>
        <dbReference type="EMBL" id="SMF76203.1"/>
    </source>
</evidence>
<dbReference type="RefSeq" id="WP_085125934.1">
    <property type="nucleotide sequence ID" value="NZ_FWZX01000035.1"/>
</dbReference>
<reference evidence="2 3" key="1">
    <citation type="submission" date="2017-04" db="EMBL/GenBank/DDBJ databases">
        <authorList>
            <person name="Afonso C.L."/>
            <person name="Miller P.J."/>
            <person name="Scott M.A."/>
            <person name="Spackman E."/>
            <person name="Goraichik I."/>
            <person name="Dimitrov K.M."/>
            <person name="Suarez D.L."/>
            <person name="Swayne D.E."/>
        </authorList>
    </citation>
    <scope>NUCLEOTIDE SEQUENCE [LARGE SCALE GENOMIC DNA]</scope>
    <source>
        <strain evidence="2 3">USBA 355</strain>
    </source>
</reference>
<dbReference type="Proteomes" id="UP000192917">
    <property type="component" value="Unassembled WGS sequence"/>
</dbReference>
<keyword evidence="1" id="KW-0732">Signal</keyword>
<dbReference type="EMBL" id="FWZX01000035">
    <property type="protein sequence ID" value="SMF76203.1"/>
    <property type="molecule type" value="Genomic_DNA"/>
</dbReference>
<dbReference type="AlphaFoldDB" id="A0A1Y6CM64"/>